<dbReference type="Pfam" id="PF05043">
    <property type="entry name" value="Mga"/>
    <property type="match status" value="1"/>
</dbReference>
<dbReference type="GO" id="GO:0003700">
    <property type="term" value="F:DNA-binding transcription factor activity"/>
    <property type="evidence" value="ECO:0007669"/>
    <property type="project" value="InterPro"/>
</dbReference>
<dbReference type="RefSeq" id="WP_126779306.1">
    <property type="nucleotide sequence ID" value="NZ_NGJU01000008.1"/>
</dbReference>
<keyword evidence="7" id="KW-1185">Reference proteome</keyword>
<organism evidence="6 7">
    <name type="scientific">Vagococcus salmoninarum</name>
    <dbReference type="NCBI Taxonomy" id="2739"/>
    <lineage>
        <taxon>Bacteria</taxon>
        <taxon>Bacillati</taxon>
        <taxon>Bacillota</taxon>
        <taxon>Bacilli</taxon>
        <taxon>Lactobacillales</taxon>
        <taxon>Enterococcaceae</taxon>
        <taxon>Vagococcus</taxon>
    </lineage>
</organism>
<evidence type="ECO:0000256" key="1">
    <source>
        <dbReference type="ARBA" id="ARBA00023015"/>
    </source>
</evidence>
<keyword evidence="3" id="KW-0804">Transcription</keyword>
<dbReference type="InterPro" id="IPR013196">
    <property type="entry name" value="HTH_11"/>
</dbReference>
<name>A0A429ZQP9_9ENTE</name>
<dbReference type="InterPro" id="IPR050661">
    <property type="entry name" value="BglG_antiterminators"/>
</dbReference>
<gene>
    <name evidence="6" type="ORF">CBF35_06525</name>
</gene>
<evidence type="ECO:0000256" key="2">
    <source>
        <dbReference type="ARBA" id="ARBA00023125"/>
    </source>
</evidence>
<reference evidence="6 7" key="1">
    <citation type="submission" date="2017-05" db="EMBL/GenBank/DDBJ databases">
        <title>Vagococcus spp. assemblies.</title>
        <authorList>
            <person name="Gulvik C.A."/>
        </authorList>
    </citation>
    <scope>NUCLEOTIDE SEQUENCE [LARGE SCALE GENOMIC DNA]</scope>
    <source>
        <strain evidence="6 7">NCFB 2777</strain>
    </source>
</reference>
<dbReference type="EMBL" id="NGJU01000008">
    <property type="protein sequence ID" value="RST96050.1"/>
    <property type="molecule type" value="Genomic_DNA"/>
</dbReference>
<keyword evidence="2" id="KW-0238">DNA-binding</keyword>
<feature type="domain" description="Helix-turn-helix type 11" evidence="5">
    <location>
        <begin position="15"/>
        <end position="65"/>
    </location>
</feature>
<sequence>MRSLLSERDLRTVLVLEILMSSEWVSLTTLTNYLNCSEKTIRNDLGLISTEFEEIVIESSPQLGYHLVRSNAFPIENTVDQIINNTLVFQLLRLLLESSHFKLTELESLLFVSANSIRNVVKDFNHKLAKDHVSIESRPFRIEGDERKITSLFFIRLQQSYFSRGMLEDEIFTFLKEIIPTLFTDNPELKDHFSGDLHSLNILLYIRFYREINGHSHPKNQCAASIDYSLITDKVILKRFYQLFHHDLTNELLNNISNFLLEEDTAIDYLQLIFSFNHTHEYLEINQTLHPMILQLADKLMLPFDEQTDFNQIIQPSFKQFTNFPFNYEIHHTLLRILKYEHNSILSETLEYKYQTFFNNRLLIQLAYHLQVAWPDLLERITFINKKMHVAILLVADRETKALFENYLIFHFTNQVTFYFLDNYTDNESHDLLITNNFDYPLTQTPVLNIAGLPNDYLYQRITELYHRHQQKSYLERFTNN</sequence>
<evidence type="ECO:0000313" key="6">
    <source>
        <dbReference type="EMBL" id="RST96050.1"/>
    </source>
</evidence>
<dbReference type="PANTHER" id="PTHR30185:SF18">
    <property type="entry name" value="TRANSCRIPTIONAL REGULATOR MTLR"/>
    <property type="match status" value="1"/>
</dbReference>
<comment type="caution">
    <text evidence="6">The sequence shown here is derived from an EMBL/GenBank/DDBJ whole genome shotgun (WGS) entry which is preliminary data.</text>
</comment>
<dbReference type="PANTHER" id="PTHR30185">
    <property type="entry name" value="CRYPTIC BETA-GLUCOSIDE BGL OPERON ANTITERMINATOR"/>
    <property type="match status" value="1"/>
</dbReference>
<dbReference type="AlphaFoldDB" id="A0A429ZQP9"/>
<protein>
    <recommendedName>
        <fullName evidence="8">HTH domain-containing protein</fullName>
    </recommendedName>
</protein>
<dbReference type="PROSITE" id="PS00894">
    <property type="entry name" value="HTH_DEOR_1"/>
    <property type="match status" value="1"/>
</dbReference>
<evidence type="ECO:0000259" key="5">
    <source>
        <dbReference type="Pfam" id="PF08279"/>
    </source>
</evidence>
<evidence type="ECO:0008006" key="8">
    <source>
        <dbReference type="Google" id="ProtNLM"/>
    </source>
</evidence>
<accession>A0A429ZQP9</accession>
<evidence type="ECO:0000256" key="3">
    <source>
        <dbReference type="ARBA" id="ARBA00023163"/>
    </source>
</evidence>
<keyword evidence="1" id="KW-0805">Transcription regulation</keyword>
<evidence type="ECO:0000259" key="4">
    <source>
        <dbReference type="Pfam" id="PF05043"/>
    </source>
</evidence>
<dbReference type="Pfam" id="PF08279">
    <property type="entry name" value="HTH_11"/>
    <property type="match status" value="1"/>
</dbReference>
<dbReference type="OrthoDB" id="2191269at2"/>
<proteinExistence type="predicted"/>
<evidence type="ECO:0000313" key="7">
    <source>
        <dbReference type="Proteomes" id="UP000287239"/>
    </source>
</evidence>
<dbReference type="InterPro" id="IPR018356">
    <property type="entry name" value="Tscrpt_reg_HTH_DeoR_CS"/>
</dbReference>
<feature type="domain" description="Mga helix-turn-helix" evidence="4">
    <location>
        <begin position="75"/>
        <end position="154"/>
    </location>
</feature>
<dbReference type="Proteomes" id="UP000287239">
    <property type="component" value="Unassembled WGS sequence"/>
</dbReference>
<dbReference type="InterPro" id="IPR036388">
    <property type="entry name" value="WH-like_DNA-bd_sf"/>
</dbReference>
<dbReference type="GO" id="GO:0003677">
    <property type="term" value="F:DNA binding"/>
    <property type="evidence" value="ECO:0007669"/>
    <property type="project" value="UniProtKB-KW"/>
</dbReference>
<dbReference type="GeneID" id="98568018"/>
<dbReference type="InterPro" id="IPR007737">
    <property type="entry name" value="Mga_HTH"/>
</dbReference>
<dbReference type="Gene3D" id="1.10.10.10">
    <property type="entry name" value="Winged helix-like DNA-binding domain superfamily/Winged helix DNA-binding domain"/>
    <property type="match status" value="1"/>
</dbReference>